<dbReference type="AlphaFoldDB" id="X1EFV4"/>
<dbReference type="GO" id="GO:0046872">
    <property type="term" value="F:metal ion binding"/>
    <property type="evidence" value="ECO:0007669"/>
    <property type="project" value="UniProtKB-KW"/>
</dbReference>
<dbReference type="EMBL" id="BARU01012985">
    <property type="protein sequence ID" value="GAH32191.1"/>
    <property type="molecule type" value="Genomic_DNA"/>
</dbReference>
<feature type="non-terminal residue" evidence="10">
    <location>
        <position position="1"/>
    </location>
</feature>
<dbReference type="PANTHER" id="PTHR42914">
    <property type="entry name" value="7-CYANO-7-DEAZAGUANINE SYNTHASE"/>
    <property type="match status" value="1"/>
</dbReference>
<gene>
    <name evidence="10" type="ORF">S03H2_23679</name>
</gene>
<evidence type="ECO:0000256" key="1">
    <source>
        <dbReference type="ARBA" id="ARBA00005061"/>
    </source>
</evidence>
<organism evidence="10">
    <name type="scientific">marine sediment metagenome</name>
    <dbReference type="NCBI Taxonomy" id="412755"/>
    <lineage>
        <taxon>unclassified sequences</taxon>
        <taxon>metagenomes</taxon>
        <taxon>ecological metagenomes</taxon>
    </lineage>
</organism>
<name>X1EFV4_9ZZZZ</name>
<protein>
    <recommendedName>
        <fullName evidence="8">7-cyano-7-deazaguanine synthase</fullName>
        <ecNumber evidence="8">6.3.4.20</ecNumber>
    </recommendedName>
</protein>
<comment type="similarity">
    <text evidence="7">Belongs to the QueC family.</text>
</comment>
<keyword evidence="2" id="KW-0436">Ligase</keyword>
<dbReference type="Pfam" id="PF06508">
    <property type="entry name" value="QueC"/>
    <property type="match status" value="1"/>
</dbReference>
<comment type="caution">
    <text evidence="10">The sequence shown here is derived from an EMBL/GenBank/DDBJ whole genome shotgun (WGS) entry which is preliminary data.</text>
</comment>
<dbReference type="PANTHER" id="PTHR42914:SF1">
    <property type="entry name" value="7-CYANO-7-DEAZAGUANINE SYNTHASE"/>
    <property type="match status" value="1"/>
</dbReference>
<keyword evidence="4" id="KW-0547">Nucleotide-binding</keyword>
<sequence length="68" mass="7702">APFVKMKKSQIIEEGLSLGADYSYSVSCYSGEEIPCQKCSSCFLRQKAWEEVGQRDPLILRLEKEGKI</sequence>
<evidence type="ECO:0000313" key="10">
    <source>
        <dbReference type="EMBL" id="GAH32191.1"/>
    </source>
</evidence>
<evidence type="ECO:0000256" key="7">
    <source>
        <dbReference type="ARBA" id="ARBA00037993"/>
    </source>
</evidence>
<evidence type="ECO:0000256" key="3">
    <source>
        <dbReference type="ARBA" id="ARBA00022723"/>
    </source>
</evidence>
<accession>X1EFV4</accession>
<evidence type="ECO:0000256" key="5">
    <source>
        <dbReference type="ARBA" id="ARBA00022833"/>
    </source>
</evidence>
<dbReference type="InterPro" id="IPR018317">
    <property type="entry name" value="QueC"/>
</dbReference>
<keyword evidence="6" id="KW-0067">ATP-binding</keyword>
<evidence type="ECO:0000256" key="4">
    <source>
        <dbReference type="ARBA" id="ARBA00022741"/>
    </source>
</evidence>
<dbReference type="GO" id="GO:0016874">
    <property type="term" value="F:ligase activity"/>
    <property type="evidence" value="ECO:0007669"/>
    <property type="project" value="UniProtKB-KW"/>
</dbReference>
<proteinExistence type="inferred from homology"/>
<reference evidence="10" key="1">
    <citation type="journal article" date="2014" name="Front. Microbiol.">
        <title>High frequency of phylogenetically diverse reductive dehalogenase-homologous genes in deep subseafloor sedimentary metagenomes.</title>
        <authorList>
            <person name="Kawai M."/>
            <person name="Futagami T."/>
            <person name="Toyoda A."/>
            <person name="Takaki Y."/>
            <person name="Nishi S."/>
            <person name="Hori S."/>
            <person name="Arai W."/>
            <person name="Tsubouchi T."/>
            <person name="Morono Y."/>
            <person name="Uchiyama I."/>
            <person name="Ito T."/>
            <person name="Fujiyama A."/>
            <person name="Inagaki F."/>
            <person name="Takami H."/>
        </authorList>
    </citation>
    <scope>NUCLEOTIDE SEQUENCE</scope>
    <source>
        <strain evidence="10">Expedition CK06-06</strain>
    </source>
</reference>
<evidence type="ECO:0000256" key="6">
    <source>
        <dbReference type="ARBA" id="ARBA00022840"/>
    </source>
</evidence>
<dbReference type="InterPro" id="IPR014729">
    <property type="entry name" value="Rossmann-like_a/b/a_fold"/>
</dbReference>
<dbReference type="Gene3D" id="3.40.50.620">
    <property type="entry name" value="HUPs"/>
    <property type="match status" value="1"/>
</dbReference>
<dbReference type="GO" id="GO:0005524">
    <property type="term" value="F:ATP binding"/>
    <property type="evidence" value="ECO:0007669"/>
    <property type="project" value="UniProtKB-KW"/>
</dbReference>
<dbReference type="EC" id="6.3.4.20" evidence="8"/>
<comment type="catalytic activity">
    <reaction evidence="9">
        <text>7-carboxy-7-carbaguanine + NH4(+) + 2 ATP = 7-cyano-7-carbaguanine + 2 AMP + 2 diphosphate + 2 H(+)</text>
        <dbReference type="Rhea" id="RHEA:27982"/>
        <dbReference type="ChEBI" id="CHEBI:15378"/>
        <dbReference type="ChEBI" id="CHEBI:28938"/>
        <dbReference type="ChEBI" id="CHEBI:30616"/>
        <dbReference type="ChEBI" id="CHEBI:33019"/>
        <dbReference type="ChEBI" id="CHEBI:45075"/>
        <dbReference type="ChEBI" id="CHEBI:61036"/>
        <dbReference type="ChEBI" id="CHEBI:456215"/>
        <dbReference type="EC" id="6.3.4.20"/>
    </reaction>
</comment>
<keyword evidence="5" id="KW-0862">Zinc</keyword>
<evidence type="ECO:0000256" key="9">
    <source>
        <dbReference type="ARBA" id="ARBA00047890"/>
    </source>
</evidence>
<keyword evidence="3" id="KW-0479">Metal-binding</keyword>
<comment type="pathway">
    <text evidence="1">Purine metabolism; 7-cyano-7-deazaguanine biosynthesis.</text>
</comment>
<evidence type="ECO:0000256" key="2">
    <source>
        <dbReference type="ARBA" id="ARBA00022598"/>
    </source>
</evidence>
<dbReference type="SUPFAM" id="SSF52402">
    <property type="entry name" value="Adenine nucleotide alpha hydrolases-like"/>
    <property type="match status" value="1"/>
</dbReference>
<evidence type="ECO:0000256" key="8">
    <source>
        <dbReference type="ARBA" id="ARBA00039149"/>
    </source>
</evidence>